<protein>
    <submittedName>
        <fullName evidence="1">Uncharacterized protein</fullName>
    </submittedName>
</protein>
<evidence type="ECO:0000313" key="1">
    <source>
        <dbReference type="EMBL" id="KKM75159.1"/>
    </source>
</evidence>
<accession>A0A0F9JZC0</accession>
<name>A0A0F9JZC0_9ZZZZ</name>
<dbReference type="AlphaFoldDB" id="A0A0F9JZC0"/>
<gene>
    <name evidence="1" type="ORF">LCGC14_1393080</name>
</gene>
<reference evidence="1" key="1">
    <citation type="journal article" date="2015" name="Nature">
        <title>Complex archaea that bridge the gap between prokaryotes and eukaryotes.</title>
        <authorList>
            <person name="Spang A."/>
            <person name="Saw J.H."/>
            <person name="Jorgensen S.L."/>
            <person name="Zaremba-Niedzwiedzka K."/>
            <person name="Martijn J."/>
            <person name="Lind A.E."/>
            <person name="van Eijk R."/>
            <person name="Schleper C."/>
            <person name="Guy L."/>
            <person name="Ettema T.J."/>
        </authorList>
    </citation>
    <scope>NUCLEOTIDE SEQUENCE</scope>
</reference>
<dbReference type="PROSITE" id="PS51257">
    <property type="entry name" value="PROKAR_LIPOPROTEIN"/>
    <property type="match status" value="1"/>
</dbReference>
<comment type="caution">
    <text evidence="1">The sequence shown here is derived from an EMBL/GenBank/DDBJ whole genome shotgun (WGS) entry which is preliminary data.</text>
</comment>
<sequence length="174" mass="18465">MVSALLRPRCRPIASHIIALANSAASAPICVAISCFFGELVALCAVCLARISRSRPLAAQDILPTSDGFKVVWVNAGSVATKVIDLEPIWDGPNTEFIGQSMGKHCLSVQLEASVAQCPKGCPFPAVAEGNLRPESRDGFGIMQLHRNQPFGVTLPDVYPSRELSLIVPNEGAA</sequence>
<organism evidence="1">
    <name type="scientific">marine sediment metagenome</name>
    <dbReference type="NCBI Taxonomy" id="412755"/>
    <lineage>
        <taxon>unclassified sequences</taxon>
        <taxon>metagenomes</taxon>
        <taxon>ecological metagenomes</taxon>
    </lineage>
</organism>
<proteinExistence type="predicted"/>
<dbReference type="EMBL" id="LAZR01009024">
    <property type="protein sequence ID" value="KKM75159.1"/>
    <property type="molecule type" value="Genomic_DNA"/>
</dbReference>